<proteinExistence type="predicted"/>
<dbReference type="Pfam" id="PF12833">
    <property type="entry name" value="HTH_18"/>
    <property type="match status" value="1"/>
</dbReference>
<sequence>MTPSCSIAPSAAPDRGRVTGAYLQPLIEAARARGVDAAQLAQAVGLAPAALWPLPESLAARDYIALLDAGARLTGDLHFGLHVGERVRPATFSVYGLVLMACRDFGQALEQTQRYEQLAHDLGRSHLTLEGADALYGWTSHYPAASRHLVESVFAGIRVFGSWLAGQPLGSRQIALCHHSDAPADEYVRVLGMLPRFGASANVARFDAALLAAPVPNADPSLYPVLRQHAERLLGERGAEGGSILVQVRAAVVRQLARCQARLPSVAQELGMSARTLQRKLADAGASFQQVLDGVRYELARDYLRQRDLGLVDIAFLLGYQEQSAFTHAFREWSGVNPGAWRERECGG</sequence>
<keyword evidence="1" id="KW-0805">Transcription regulation</keyword>
<accession>A0A1I1GLE8</accession>
<dbReference type="GO" id="GO:0005829">
    <property type="term" value="C:cytosol"/>
    <property type="evidence" value="ECO:0007669"/>
    <property type="project" value="TreeGrafter"/>
</dbReference>
<dbReference type="GO" id="GO:0003700">
    <property type="term" value="F:DNA-binding transcription factor activity"/>
    <property type="evidence" value="ECO:0007669"/>
    <property type="project" value="InterPro"/>
</dbReference>
<dbReference type="SMART" id="SM00342">
    <property type="entry name" value="HTH_ARAC"/>
    <property type="match status" value="1"/>
</dbReference>
<dbReference type="EMBL" id="FOLD01000004">
    <property type="protein sequence ID" value="SFC12275.1"/>
    <property type="molecule type" value="Genomic_DNA"/>
</dbReference>
<dbReference type="STRING" id="1164594.SAMN05216204_1045"/>
<evidence type="ECO:0000313" key="5">
    <source>
        <dbReference type="EMBL" id="SFC12275.1"/>
    </source>
</evidence>
<dbReference type="GO" id="GO:0000976">
    <property type="term" value="F:transcription cis-regulatory region binding"/>
    <property type="evidence" value="ECO:0007669"/>
    <property type="project" value="TreeGrafter"/>
</dbReference>
<keyword evidence="6" id="KW-1185">Reference proteome</keyword>
<dbReference type="PANTHER" id="PTHR47894:SF1">
    <property type="entry name" value="HTH-TYPE TRANSCRIPTIONAL REGULATOR VQSM"/>
    <property type="match status" value="1"/>
</dbReference>
<dbReference type="InterPro" id="IPR009057">
    <property type="entry name" value="Homeodomain-like_sf"/>
</dbReference>
<name>A0A1I1GLE8_9BURK</name>
<evidence type="ECO:0000313" key="6">
    <source>
        <dbReference type="Proteomes" id="UP000198639"/>
    </source>
</evidence>
<protein>
    <submittedName>
        <fullName evidence="5">Transcriptional regulator, AraC family</fullName>
    </submittedName>
</protein>
<dbReference type="Pfam" id="PF12625">
    <property type="entry name" value="Arabinose_bd"/>
    <property type="match status" value="1"/>
</dbReference>
<keyword evidence="2" id="KW-0238">DNA-binding</keyword>
<dbReference type="PROSITE" id="PS01124">
    <property type="entry name" value="HTH_ARAC_FAMILY_2"/>
    <property type="match status" value="1"/>
</dbReference>
<dbReference type="PANTHER" id="PTHR47894">
    <property type="entry name" value="HTH-TYPE TRANSCRIPTIONAL REGULATOR GADX"/>
    <property type="match status" value="1"/>
</dbReference>
<dbReference type="InterPro" id="IPR032687">
    <property type="entry name" value="AraC-type_N"/>
</dbReference>
<reference evidence="6" key="1">
    <citation type="submission" date="2016-10" db="EMBL/GenBank/DDBJ databases">
        <authorList>
            <person name="Varghese N."/>
            <person name="Submissions S."/>
        </authorList>
    </citation>
    <scope>NUCLEOTIDE SEQUENCE [LARGE SCALE GENOMIC DNA]</scope>
    <source>
        <strain evidence="6">CGMCC 1.12041</strain>
    </source>
</reference>
<evidence type="ECO:0000256" key="3">
    <source>
        <dbReference type="ARBA" id="ARBA00023163"/>
    </source>
</evidence>
<dbReference type="Gene3D" id="1.10.10.60">
    <property type="entry name" value="Homeodomain-like"/>
    <property type="match status" value="1"/>
</dbReference>
<dbReference type="RefSeq" id="WP_091871833.1">
    <property type="nucleotide sequence ID" value="NZ_FOLD01000004.1"/>
</dbReference>
<organism evidence="5 6">
    <name type="scientific">Massilia yuzhufengensis</name>
    <dbReference type="NCBI Taxonomy" id="1164594"/>
    <lineage>
        <taxon>Bacteria</taxon>
        <taxon>Pseudomonadati</taxon>
        <taxon>Pseudomonadota</taxon>
        <taxon>Betaproteobacteria</taxon>
        <taxon>Burkholderiales</taxon>
        <taxon>Oxalobacteraceae</taxon>
        <taxon>Telluria group</taxon>
        <taxon>Massilia</taxon>
    </lineage>
</organism>
<gene>
    <name evidence="5" type="ORF">SAMN05216204_1045</name>
</gene>
<evidence type="ECO:0000256" key="2">
    <source>
        <dbReference type="ARBA" id="ARBA00023125"/>
    </source>
</evidence>
<evidence type="ECO:0000259" key="4">
    <source>
        <dbReference type="PROSITE" id="PS01124"/>
    </source>
</evidence>
<dbReference type="Proteomes" id="UP000198639">
    <property type="component" value="Unassembled WGS sequence"/>
</dbReference>
<feature type="domain" description="HTH araC/xylS-type" evidence="4">
    <location>
        <begin position="246"/>
        <end position="344"/>
    </location>
</feature>
<dbReference type="InterPro" id="IPR018060">
    <property type="entry name" value="HTH_AraC"/>
</dbReference>
<dbReference type="AlphaFoldDB" id="A0A1I1GLE8"/>
<dbReference type="SUPFAM" id="SSF46689">
    <property type="entry name" value="Homeodomain-like"/>
    <property type="match status" value="1"/>
</dbReference>
<dbReference type="OrthoDB" id="6506763at2"/>
<keyword evidence="3" id="KW-0804">Transcription</keyword>
<evidence type="ECO:0000256" key="1">
    <source>
        <dbReference type="ARBA" id="ARBA00023015"/>
    </source>
</evidence>